<dbReference type="InterPro" id="IPR002656">
    <property type="entry name" value="Acyl_transf_3_dom"/>
</dbReference>
<dbReference type="AlphaFoldDB" id="A0A6J5YC78"/>
<name>A0A6J5YC78_9ZZZZ</name>
<feature type="region of interest" description="Disordered" evidence="1">
    <location>
        <begin position="412"/>
        <end position="431"/>
    </location>
</feature>
<evidence type="ECO:0000313" key="4">
    <source>
        <dbReference type="EMBL" id="CAB4323750.1"/>
    </source>
</evidence>
<evidence type="ECO:0000259" key="3">
    <source>
        <dbReference type="Pfam" id="PF01757"/>
    </source>
</evidence>
<feature type="transmembrane region" description="Helical" evidence="2">
    <location>
        <begin position="189"/>
        <end position="208"/>
    </location>
</feature>
<keyword evidence="2" id="KW-0472">Membrane</keyword>
<feature type="transmembrane region" description="Helical" evidence="2">
    <location>
        <begin position="60"/>
        <end position="81"/>
    </location>
</feature>
<dbReference type="SUPFAM" id="SSF52266">
    <property type="entry name" value="SGNH hydrolase"/>
    <property type="match status" value="1"/>
</dbReference>
<gene>
    <name evidence="4" type="ORF">UFOPK1392_01509</name>
    <name evidence="5" type="ORF">UFOPK3733_00172</name>
</gene>
<dbReference type="PANTHER" id="PTHR23028:SF53">
    <property type="entry name" value="ACYL_TRANSF_3 DOMAIN-CONTAINING PROTEIN"/>
    <property type="match status" value="1"/>
</dbReference>
<feature type="transmembrane region" description="Helical" evidence="2">
    <location>
        <begin position="247"/>
        <end position="267"/>
    </location>
</feature>
<dbReference type="EMBL" id="CAFBNC010000004">
    <property type="protein sequence ID" value="CAB4922746.1"/>
    <property type="molecule type" value="Genomic_DNA"/>
</dbReference>
<evidence type="ECO:0000256" key="2">
    <source>
        <dbReference type="SAM" id="Phobius"/>
    </source>
</evidence>
<feature type="domain" description="Acyltransferase 3" evidence="3">
    <location>
        <begin position="36"/>
        <end position="356"/>
    </location>
</feature>
<keyword evidence="2" id="KW-0812">Transmembrane</keyword>
<sequence length="656" mass="69906">MTSPDPVADGHATTGSSDAPGEAVTSRQSHLPRLGGLDGLRGLAVIAVVVFHLWPDLLPGGFIGVSVFFTLSGFLITRGLLDGIDRNSGVDLRAFWGRRIRRLWPASAACLALIVAVWLAFDWMNRPISQDVFASFLQVANWRFLATGKAYGLADPSPVAHFWSLAIEEQLYLLVPVVVLLARRRTLHLVAAFGALIAVSLVTTAINAGDAPVVYYSTITRAAELAAGCLLAVVVRHFPITTVKRSTNAALGLAGGLAIAGLAVLTARTSLGTDAYYRGGLSALALLSVVAIIGAIWSPSLSKLLSVRILVWFGAVSYGIYLIHWPVLIALDHTSLPEVLRPWLTLAITLLVAPLSLRLLEEPIRLRRISLRRFAPFAVSLTAVILIGSAVGLSMQSPSTIDFAGAMRTLEKRGSSQEPTTASAVPLGAELGTPENPARAAMFGDSTAVMLAMGLGFDEPSIKATFGGAEIGCTIGRGGQQRGDSVSGNDSTQPAVNWKKECDWTTRWPNTVKFDGGLDAAIILTGNWDIAGRRIPELGEQWRTVGDPIYDAWLRSEAAAAVDSLHAAGTAHVLWLTLPARAGTGPNPRADRFNELIAEVAASRPWMSQPDYAGYLSSLGPGQDPRTDGMHVTMETTGSVWADWLNAVVLDAVLEH</sequence>
<feature type="transmembrane region" description="Helical" evidence="2">
    <location>
        <begin position="214"/>
        <end position="235"/>
    </location>
</feature>
<dbReference type="Pfam" id="PF01757">
    <property type="entry name" value="Acyl_transf_3"/>
    <property type="match status" value="1"/>
</dbReference>
<accession>A0A6J5YC78</accession>
<evidence type="ECO:0000256" key="1">
    <source>
        <dbReference type="SAM" id="MobiDB-lite"/>
    </source>
</evidence>
<dbReference type="GO" id="GO:0016747">
    <property type="term" value="F:acyltransferase activity, transferring groups other than amino-acyl groups"/>
    <property type="evidence" value="ECO:0007669"/>
    <property type="project" value="InterPro"/>
</dbReference>
<dbReference type="GO" id="GO:0009103">
    <property type="term" value="P:lipopolysaccharide biosynthetic process"/>
    <property type="evidence" value="ECO:0007669"/>
    <property type="project" value="TreeGrafter"/>
</dbReference>
<keyword evidence="2" id="KW-1133">Transmembrane helix</keyword>
<dbReference type="PANTHER" id="PTHR23028">
    <property type="entry name" value="ACETYLTRANSFERASE"/>
    <property type="match status" value="1"/>
</dbReference>
<dbReference type="GO" id="GO:0016020">
    <property type="term" value="C:membrane"/>
    <property type="evidence" value="ECO:0007669"/>
    <property type="project" value="TreeGrafter"/>
</dbReference>
<dbReference type="InterPro" id="IPR050879">
    <property type="entry name" value="Acyltransferase_3"/>
</dbReference>
<proteinExistence type="predicted"/>
<feature type="transmembrane region" description="Helical" evidence="2">
    <location>
        <begin position="309"/>
        <end position="331"/>
    </location>
</feature>
<feature type="transmembrane region" description="Helical" evidence="2">
    <location>
        <begin position="102"/>
        <end position="121"/>
    </location>
</feature>
<feature type="region of interest" description="Disordered" evidence="1">
    <location>
        <begin position="1"/>
        <end position="25"/>
    </location>
</feature>
<feature type="transmembrane region" description="Helical" evidence="2">
    <location>
        <begin position="343"/>
        <end position="361"/>
    </location>
</feature>
<reference evidence="4" key="1">
    <citation type="submission" date="2020-05" db="EMBL/GenBank/DDBJ databases">
        <authorList>
            <person name="Chiriac C."/>
            <person name="Salcher M."/>
            <person name="Ghai R."/>
            <person name="Kavagutti S V."/>
        </authorList>
    </citation>
    <scope>NUCLEOTIDE SEQUENCE</scope>
</reference>
<feature type="transmembrane region" description="Helical" evidence="2">
    <location>
        <begin position="373"/>
        <end position="393"/>
    </location>
</feature>
<dbReference type="EMBL" id="CAEMXZ010000068">
    <property type="protein sequence ID" value="CAB4323750.1"/>
    <property type="molecule type" value="Genomic_DNA"/>
</dbReference>
<feature type="transmembrane region" description="Helical" evidence="2">
    <location>
        <begin position="162"/>
        <end position="182"/>
    </location>
</feature>
<protein>
    <submittedName>
        <fullName evidence="4">Unannotated protein</fullName>
    </submittedName>
</protein>
<organism evidence="4">
    <name type="scientific">freshwater metagenome</name>
    <dbReference type="NCBI Taxonomy" id="449393"/>
    <lineage>
        <taxon>unclassified sequences</taxon>
        <taxon>metagenomes</taxon>
        <taxon>ecological metagenomes</taxon>
    </lineage>
</organism>
<feature type="transmembrane region" description="Helical" evidence="2">
    <location>
        <begin position="279"/>
        <end position="297"/>
    </location>
</feature>
<evidence type="ECO:0000313" key="5">
    <source>
        <dbReference type="EMBL" id="CAB4922746.1"/>
    </source>
</evidence>